<evidence type="ECO:0000256" key="3">
    <source>
        <dbReference type="ARBA" id="ARBA00021563"/>
    </source>
</evidence>
<name>A0A369URT4_9GAMM</name>
<evidence type="ECO:0000256" key="7">
    <source>
        <dbReference type="ARBA" id="ARBA00022692"/>
    </source>
</evidence>
<keyword evidence="7" id="KW-0812">Transmembrane</keyword>
<evidence type="ECO:0000313" key="12">
    <source>
        <dbReference type="Proteomes" id="UP000253782"/>
    </source>
</evidence>
<dbReference type="GO" id="GO:0015627">
    <property type="term" value="C:type II protein secretion system complex"/>
    <property type="evidence" value="ECO:0007669"/>
    <property type="project" value="InterPro"/>
</dbReference>
<dbReference type="OrthoDB" id="5959533at2"/>
<comment type="caution">
    <text evidence="11">The sequence shown here is derived from an EMBL/GenBank/DDBJ whole genome shotgun (WGS) entry which is preliminary data.</text>
</comment>
<proteinExistence type="inferred from homology"/>
<evidence type="ECO:0000256" key="8">
    <source>
        <dbReference type="ARBA" id="ARBA00022927"/>
    </source>
</evidence>
<keyword evidence="8" id="KW-0653">Protein transport</keyword>
<dbReference type="Proteomes" id="UP000253782">
    <property type="component" value="Unassembled WGS sequence"/>
</dbReference>
<comment type="similarity">
    <text evidence="2">Belongs to the GSP N family.</text>
</comment>
<evidence type="ECO:0000313" key="11">
    <source>
        <dbReference type="EMBL" id="RDD82448.1"/>
    </source>
</evidence>
<sequence length="255" mass="27366">MKRLGTVLIVLGALLLLALLVWYLPAQWMQSRLEARLHGLRLDQVGGTLWEGHAGQVLTTDGRNLGRLEWQLSRRALWGDTRFSAGLEGPQLSFHGDMHQLDKQRAEWSQVHLRGDIASLGLHTEWLGGGLHGQLNIEIAHVLLQGRWPLELDGSARWSDAAAGALALGEIQLQAQGRAGVIQGELQDGGNGPLQLNGQLGLSPLGWRYSVNAKPRGANPALQRWLLGLGRAGADGAVQIKGSGGLAKAAGDKKA</sequence>
<dbReference type="InterPro" id="IPR022792">
    <property type="entry name" value="T2SS_protein-GspN"/>
</dbReference>
<dbReference type="RefSeq" id="WP_114844511.1">
    <property type="nucleotide sequence ID" value="NZ_JBHSPE010000001.1"/>
</dbReference>
<dbReference type="GO" id="GO:0005886">
    <property type="term" value="C:plasma membrane"/>
    <property type="evidence" value="ECO:0007669"/>
    <property type="project" value="UniProtKB-SubCell"/>
</dbReference>
<comment type="subcellular location">
    <subcellularLocation>
        <location evidence="1">Cell inner membrane</location>
    </subcellularLocation>
</comment>
<dbReference type="GO" id="GO:0015628">
    <property type="term" value="P:protein secretion by the type II secretion system"/>
    <property type="evidence" value="ECO:0007669"/>
    <property type="project" value="InterPro"/>
</dbReference>
<evidence type="ECO:0000256" key="2">
    <source>
        <dbReference type="ARBA" id="ARBA00007208"/>
    </source>
</evidence>
<evidence type="ECO:0000256" key="6">
    <source>
        <dbReference type="ARBA" id="ARBA00022519"/>
    </source>
</evidence>
<keyword evidence="9" id="KW-0472">Membrane</keyword>
<reference evidence="11 12" key="1">
    <citation type="submission" date="2018-07" db="EMBL/GenBank/DDBJ databases">
        <title>Dyella tabacisoli L4-6T, whole genome shotgun sequence.</title>
        <authorList>
            <person name="Zhou X.-K."/>
            <person name="Li W.-J."/>
            <person name="Duan Y.-Q."/>
        </authorList>
    </citation>
    <scope>NUCLEOTIDE SEQUENCE [LARGE SCALE GENOMIC DNA]</scope>
    <source>
        <strain evidence="11 12">L4-6</strain>
    </source>
</reference>
<evidence type="ECO:0000256" key="1">
    <source>
        <dbReference type="ARBA" id="ARBA00004533"/>
    </source>
</evidence>
<gene>
    <name evidence="11" type="ORF">DVJ77_05740</name>
</gene>
<keyword evidence="6" id="KW-0997">Cell inner membrane</keyword>
<dbReference type="Pfam" id="PF01203">
    <property type="entry name" value="T2SSN"/>
    <property type="match status" value="1"/>
</dbReference>
<organism evidence="11 12">
    <name type="scientific">Dyella tabacisoli</name>
    <dbReference type="NCBI Taxonomy" id="2282381"/>
    <lineage>
        <taxon>Bacteria</taxon>
        <taxon>Pseudomonadati</taxon>
        <taxon>Pseudomonadota</taxon>
        <taxon>Gammaproteobacteria</taxon>
        <taxon>Lysobacterales</taxon>
        <taxon>Rhodanobacteraceae</taxon>
        <taxon>Dyella</taxon>
    </lineage>
</organism>
<keyword evidence="12" id="KW-1185">Reference proteome</keyword>
<keyword evidence="5" id="KW-1003">Cell membrane</keyword>
<protein>
    <recommendedName>
        <fullName evidence="3">Type II secretion system protein N</fullName>
    </recommendedName>
    <alternativeName>
        <fullName evidence="10">General secretion pathway protein N</fullName>
    </alternativeName>
</protein>
<evidence type="ECO:0000256" key="10">
    <source>
        <dbReference type="ARBA" id="ARBA00030772"/>
    </source>
</evidence>
<evidence type="ECO:0000256" key="5">
    <source>
        <dbReference type="ARBA" id="ARBA00022475"/>
    </source>
</evidence>
<keyword evidence="4" id="KW-0813">Transport</keyword>
<evidence type="ECO:0000256" key="9">
    <source>
        <dbReference type="ARBA" id="ARBA00023136"/>
    </source>
</evidence>
<dbReference type="AlphaFoldDB" id="A0A369URT4"/>
<dbReference type="EMBL" id="QQAH01000005">
    <property type="protein sequence ID" value="RDD82448.1"/>
    <property type="molecule type" value="Genomic_DNA"/>
</dbReference>
<accession>A0A369URT4</accession>
<evidence type="ECO:0000256" key="4">
    <source>
        <dbReference type="ARBA" id="ARBA00022448"/>
    </source>
</evidence>